<dbReference type="Pfam" id="PF08299">
    <property type="entry name" value="Bac_DnaA_C"/>
    <property type="match status" value="1"/>
</dbReference>
<evidence type="ECO:0000256" key="10">
    <source>
        <dbReference type="RuleBase" id="RU004227"/>
    </source>
</evidence>
<feature type="binding site" evidence="7">
    <location>
        <position position="199"/>
    </location>
    <ligand>
        <name>ATP</name>
        <dbReference type="ChEBI" id="CHEBI:30616"/>
    </ligand>
</feature>
<reference evidence="12 13" key="1">
    <citation type="submission" date="2024-02" db="EMBL/GenBank/DDBJ databases">
        <title>Roseibium algae sp. nov., isolated from marine alga (Grateloupia sp.), showing potential in myo-inositol conversion.</title>
        <authorList>
            <person name="Wang Y."/>
        </authorList>
    </citation>
    <scope>NUCLEOTIDE SEQUENCE [LARGE SCALE GENOMIC DNA]</scope>
    <source>
        <strain evidence="12 13">H3510</strain>
    </source>
</reference>
<comment type="function">
    <text evidence="7 9">Plays an essential role in the initiation and regulation of chromosomal replication. ATP-DnaA binds to the origin of replication (oriC) to initiate formation of the DNA replication initiation complex once per cell cycle. Binds the DnaA box (a 9 base pair repeat at the origin) and separates the double-stranded (ds)DNA. Forms a right-handed helical filament on oriC DNA; dsDNA binds to the exterior of the filament while single-stranded (ss)DNA is stabiized in the filament's interior. The ATP-DnaA-oriC complex binds and stabilizes one strand of the AT-rich DNA unwinding element (DUE), permitting loading of DNA polymerase. After initiation quickly degrades to an ADP-DnaA complex that is not apt for DNA replication. Binds acidic phospholipids.</text>
</comment>
<evidence type="ECO:0000256" key="1">
    <source>
        <dbReference type="ARBA" id="ARBA00022490"/>
    </source>
</evidence>
<sequence>MQVQSISGSERWDRVKIKLRAELGDDAYFNWFGRVMHEETKGDIIRLSVPTRFLKNWIKSHYEEQLVDLWQHECQDVNEIELTVRGALRPRSISPKQTIGLPYRRSSGALPPALRASYANPGLPNALRYPQVPIALGDADEETIMEFLQGAPINPKHTFDSFVEGSSNGLAFEAARKISAGLADNLDLLYLHASVGFGKTHLLHAVAQAARSNGMKVCYLTAEYFMYQLVPALKSRSFPALKKMLASIDLMLIDDIQFLHGKQAQADFCDTLHMLMEPVQHIIVAADRAPEQLETIETKLRNRLNDGLVVAVQAPDFALRRGILTTRLAAAKRLLPTFDIPNEVLDYIACHVTACGRDLEGAINRLFAHHQLTSQAITPYLADKILNDLVRSGEKRNIKIEDIQQVVCKHYGVSKADLLSPCRSRNLVRPRQIAMFLSKVLTPRSLPEIGKRFGGRDHTTVLHAVRKIEALSKTDNGLGQELALLRRLAHS</sequence>
<dbReference type="InterPro" id="IPR020591">
    <property type="entry name" value="Chromosome_initiator_DnaA-like"/>
</dbReference>
<evidence type="ECO:0000256" key="6">
    <source>
        <dbReference type="ARBA" id="ARBA00023125"/>
    </source>
</evidence>
<dbReference type="CDD" id="cd06571">
    <property type="entry name" value="Bac_DnaA_C"/>
    <property type="match status" value="1"/>
</dbReference>
<dbReference type="SUPFAM" id="SSF52540">
    <property type="entry name" value="P-loop containing nucleoside triphosphate hydrolases"/>
    <property type="match status" value="1"/>
</dbReference>
<dbReference type="PRINTS" id="PR00051">
    <property type="entry name" value="DNAA"/>
</dbReference>
<dbReference type="PANTHER" id="PTHR30050:SF2">
    <property type="entry name" value="CHROMOSOMAL REPLICATION INITIATOR PROTEIN DNAA"/>
    <property type="match status" value="1"/>
</dbReference>
<comment type="subunit">
    <text evidence="7">Oligomerizes as a right-handed, spiral filament on DNA at oriC.</text>
</comment>
<dbReference type="InterPro" id="IPR027417">
    <property type="entry name" value="P-loop_NTPase"/>
</dbReference>
<protein>
    <recommendedName>
        <fullName evidence="7 8">Chromosomal replication initiator protein DnaA</fullName>
    </recommendedName>
</protein>
<dbReference type="InterPro" id="IPR013159">
    <property type="entry name" value="DnaA_C"/>
</dbReference>
<dbReference type="SMART" id="SM00760">
    <property type="entry name" value="Bac_DnaA_C"/>
    <property type="match status" value="1"/>
</dbReference>
<name>A0ABU8TH32_9HYPH</name>
<keyword evidence="5 7" id="KW-0446">Lipid-binding</keyword>
<feature type="binding site" evidence="7">
    <location>
        <position position="196"/>
    </location>
    <ligand>
        <name>ATP</name>
        <dbReference type="ChEBI" id="CHEBI:30616"/>
    </ligand>
</feature>
<feature type="domain" description="Chromosomal replication initiator DnaA C-terminal" evidence="11">
    <location>
        <begin position="399"/>
        <end position="468"/>
    </location>
</feature>
<dbReference type="CDD" id="cd00009">
    <property type="entry name" value="AAA"/>
    <property type="match status" value="1"/>
</dbReference>
<dbReference type="PROSITE" id="PS01008">
    <property type="entry name" value="DNAA"/>
    <property type="match status" value="1"/>
</dbReference>
<dbReference type="Gene3D" id="1.10.1750.10">
    <property type="match status" value="1"/>
</dbReference>
<evidence type="ECO:0000256" key="2">
    <source>
        <dbReference type="ARBA" id="ARBA00022705"/>
    </source>
</evidence>
<dbReference type="Gene3D" id="1.10.8.60">
    <property type="match status" value="1"/>
</dbReference>
<dbReference type="HAMAP" id="MF_00377">
    <property type="entry name" value="DnaA_bact"/>
    <property type="match status" value="1"/>
</dbReference>
<dbReference type="EMBL" id="JBAKIA010000002">
    <property type="protein sequence ID" value="MEJ8473426.1"/>
    <property type="molecule type" value="Genomic_DNA"/>
</dbReference>
<feature type="region of interest" description="Domain IV, binds dsDNA" evidence="7">
    <location>
        <begin position="371"/>
        <end position="491"/>
    </location>
</feature>
<dbReference type="Gene3D" id="3.30.300.180">
    <property type="match status" value="1"/>
</dbReference>
<evidence type="ECO:0000256" key="4">
    <source>
        <dbReference type="ARBA" id="ARBA00022840"/>
    </source>
</evidence>
<evidence type="ECO:0000256" key="7">
    <source>
        <dbReference type="HAMAP-Rule" id="MF_00377"/>
    </source>
</evidence>
<feature type="binding site" evidence="7">
    <location>
        <position position="198"/>
    </location>
    <ligand>
        <name>ATP</name>
        <dbReference type="ChEBI" id="CHEBI:30616"/>
    </ligand>
</feature>
<dbReference type="InterPro" id="IPR010921">
    <property type="entry name" value="Trp_repressor/repl_initiator"/>
</dbReference>
<dbReference type="Pfam" id="PF11638">
    <property type="entry name" value="DnaA_N"/>
    <property type="match status" value="1"/>
</dbReference>
<dbReference type="InterPro" id="IPR001957">
    <property type="entry name" value="Chromosome_initiator_DnaA"/>
</dbReference>
<comment type="caution">
    <text evidence="7">Lacks conserved residue(s) required for the propagation of feature annotation.</text>
</comment>
<evidence type="ECO:0000256" key="3">
    <source>
        <dbReference type="ARBA" id="ARBA00022741"/>
    </source>
</evidence>
<organism evidence="12 13">
    <name type="scientific">Roseibium algae</name>
    <dbReference type="NCBI Taxonomy" id="3123038"/>
    <lineage>
        <taxon>Bacteria</taxon>
        <taxon>Pseudomonadati</taxon>
        <taxon>Pseudomonadota</taxon>
        <taxon>Alphaproteobacteria</taxon>
        <taxon>Hyphomicrobiales</taxon>
        <taxon>Stappiaceae</taxon>
        <taxon>Roseibium</taxon>
    </lineage>
</organism>
<dbReference type="RefSeq" id="WP_340273006.1">
    <property type="nucleotide sequence ID" value="NZ_JBAKIA010000002.1"/>
</dbReference>
<dbReference type="Proteomes" id="UP001385499">
    <property type="component" value="Unassembled WGS sequence"/>
</dbReference>
<comment type="similarity">
    <text evidence="7 10">Belongs to the DnaA family.</text>
</comment>
<keyword evidence="3 7" id="KW-0547">Nucleotide-binding</keyword>
<evidence type="ECO:0000256" key="8">
    <source>
        <dbReference type="NCBIfam" id="TIGR00362"/>
    </source>
</evidence>
<dbReference type="Pfam" id="PF00308">
    <property type="entry name" value="Bac_DnaA"/>
    <property type="match status" value="1"/>
</dbReference>
<keyword evidence="13" id="KW-1185">Reference proteome</keyword>
<dbReference type="SUPFAM" id="SSF48295">
    <property type="entry name" value="TrpR-like"/>
    <property type="match status" value="1"/>
</dbReference>
<dbReference type="InterPro" id="IPR024633">
    <property type="entry name" value="DnaA_N_dom"/>
</dbReference>
<gene>
    <name evidence="7 12" type="primary">dnaA</name>
    <name evidence="12" type="ORF">V6575_04955</name>
</gene>
<evidence type="ECO:0000313" key="13">
    <source>
        <dbReference type="Proteomes" id="UP001385499"/>
    </source>
</evidence>
<accession>A0ABU8TH32</accession>
<dbReference type="Gene3D" id="3.40.50.300">
    <property type="entry name" value="P-loop containing nucleotide triphosphate hydrolases"/>
    <property type="match status" value="1"/>
</dbReference>
<dbReference type="InterPro" id="IPR038454">
    <property type="entry name" value="DnaA_N_sf"/>
</dbReference>
<comment type="subcellular location">
    <subcellularLocation>
        <location evidence="7">Cytoplasm</location>
    </subcellularLocation>
</comment>
<feature type="region of interest" description="Domain I, interacts with DnaA modulators" evidence="7">
    <location>
        <begin position="1"/>
        <end position="82"/>
    </location>
</feature>
<keyword evidence="6 7" id="KW-0238">DNA-binding</keyword>
<feature type="binding site" evidence="7">
    <location>
        <position position="200"/>
    </location>
    <ligand>
        <name>ATP</name>
        <dbReference type="ChEBI" id="CHEBI:30616"/>
    </ligand>
</feature>
<keyword evidence="4 7" id="KW-0067">ATP-binding</keyword>
<dbReference type="InterPro" id="IPR018312">
    <property type="entry name" value="Chromosome_initiator_DnaA_CS"/>
</dbReference>
<keyword evidence="2 7" id="KW-0235">DNA replication</keyword>
<dbReference type="PANTHER" id="PTHR30050">
    <property type="entry name" value="CHROMOSOMAL REPLICATION INITIATOR PROTEIN DNAA"/>
    <property type="match status" value="1"/>
</dbReference>
<proteinExistence type="inferred from homology"/>
<evidence type="ECO:0000256" key="5">
    <source>
        <dbReference type="ARBA" id="ARBA00023121"/>
    </source>
</evidence>
<comment type="domain">
    <text evidence="7">Domain I is involved in oligomerization and binding regulators, domain II is flexibile and of varying length in different bacteria, domain III forms the AAA+ region, while domain IV binds dsDNA.</text>
</comment>
<comment type="caution">
    <text evidence="12">The sequence shown here is derived from an EMBL/GenBank/DDBJ whole genome shotgun (WGS) entry which is preliminary data.</text>
</comment>
<dbReference type="NCBIfam" id="TIGR00362">
    <property type="entry name" value="DnaA"/>
    <property type="match status" value="1"/>
</dbReference>
<keyword evidence="1 7" id="KW-0963">Cytoplasm</keyword>
<evidence type="ECO:0000256" key="9">
    <source>
        <dbReference type="RuleBase" id="RU000577"/>
    </source>
</evidence>
<dbReference type="InterPro" id="IPR013317">
    <property type="entry name" value="DnaA_dom"/>
</dbReference>
<evidence type="ECO:0000313" key="12">
    <source>
        <dbReference type="EMBL" id="MEJ8473426.1"/>
    </source>
</evidence>
<evidence type="ECO:0000259" key="11">
    <source>
        <dbReference type="SMART" id="SM00760"/>
    </source>
</evidence>